<dbReference type="PROSITE" id="PS01350">
    <property type="entry name" value="ISPF"/>
    <property type="match status" value="1"/>
</dbReference>
<accession>A0A3B0SNG8</accession>
<evidence type="ECO:0000256" key="7">
    <source>
        <dbReference type="ARBA" id="ARBA00022695"/>
    </source>
</evidence>
<evidence type="ECO:0000256" key="2">
    <source>
        <dbReference type="ARBA" id="ARBA00001968"/>
    </source>
</evidence>
<dbReference type="InterPro" id="IPR018294">
    <property type="entry name" value="ISPD_synthase_CS"/>
</dbReference>
<proteinExistence type="inferred from homology"/>
<dbReference type="NCBIfam" id="TIGR00151">
    <property type="entry name" value="ispF"/>
    <property type="match status" value="1"/>
</dbReference>
<evidence type="ECO:0000256" key="5">
    <source>
        <dbReference type="ARBA" id="ARBA00009789"/>
    </source>
</evidence>
<dbReference type="SUPFAM" id="SSF69765">
    <property type="entry name" value="IpsF-like"/>
    <property type="match status" value="1"/>
</dbReference>
<dbReference type="CDD" id="cd02516">
    <property type="entry name" value="CDP-ME_synthetase"/>
    <property type="match status" value="1"/>
</dbReference>
<dbReference type="HAMAP" id="MF_00108">
    <property type="entry name" value="IspD"/>
    <property type="match status" value="1"/>
</dbReference>
<dbReference type="HAMAP" id="MF_00107">
    <property type="entry name" value="IspF"/>
    <property type="match status" value="1"/>
</dbReference>
<dbReference type="HAMAP" id="MF_01520">
    <property type="entry name" value="IspDF"/>
    <property type="match status" value="1"/>
</dbReference>
<evidence type="ECO:0000256" key="10">
    <source>
        <dbReference type="ARBA" id="ARBA00023239"/>
    </source>
</evidence>
<evidence type="ECO:0000259" key="12">
    <source>
        <dbReference type="Pfam" id="PF02542"/>
    </source>
</evidence>
<comment type="similarity">
    <text evidence="5">Belongs to the IspD/TarI cytidylyltransferase family. IspD subfamily.</text>
</comment>
<dbReference type="InterPro" id="IPR036571">
    <property type="entry name" value="MECDP_synthase_sf"/>
</dbReference>
<dbReference type="Gene3D" id="3.90.550.10">
    <property type="entry name" value="Spore Coat Polysaccharide Biosynthesis Protein SpsA, Chain A"/>
    <property type="match status" value="1"/>
</dbReference>
<dbReference type="Pfam" id="PF01128">
    <property type="entry name" value="IspD"/>
    <property type="match status" value="1"/>
</dbReference>
<evidence type="ECO:0000256" key="11">
    <source>
        <dbReference type="ARBA" id="ARBA00023268"/>
    </source>
</evidence>
<dbReference type="PROSITE" id="PS01295">
    <property type="entry name" value="ISPD"/>
    <property type="match status" value="1"/>
</dbReference>
<dbReference type="SUPFAM" id="SSF53448">
    <property type="entry name" value="Nucleotide-diphospho-sugar transferases"/>
    <property type="match status" value="1"/>
</dbReference>
<keyword evidence="7" id="KW-0548">Nucleotidyltransferase</keyword>
<evidence type="ECO:0000256" key="9">
    <source>
        <dbReference type="ARBA" id="ARBA00023229"/>
    </source>
</evidence>
<dbReference type="GO" id="GO:0046872">
    <property type="term" value="F:metal ion binding"/>
    <property type="evidence" value="ECO:0007669"/>
    <property type="project" value="UniProtKB-KW"/>
</dbReference>
<dbReference type="EMBL" id="UOEE01000342">
    <property type="protein sequence ID" value="VAW02537.1"/>
    <property type="molecule type" value="Genomic_DNA"/>
</dbReference>
<dbReference type="NCBIfam" id="TIGR00453">
    <property type="entry name" value="ispD"/>
    <property type="match status" value="1"/>
</dbReference>
<dbReference type="GO" id="GO:0016114">
    <property type="term" value="P:terpenoid biosynthetic process"/>
    <property type="evidence" value="ECO:0007669"/>
    <property type="project" value="InterPro"/>
</dbReference>
<dbReference type="EC" id="4.6.1.12" evidence="13"/>
<keyword evidence="6" id="KW-0808">Transferase</keyword>
<dbReference type="InterPro" id="IPR029044">
    <property type="entry name" value="Nucleotide-diphossugar_trans"/>
</dbReference>
<comment type="cofactor">
    <cofactor evidence="2">
        <name>a divalent metal cation</name>
        <dbReference type="ChEBI" id="CHEBI:60240"/>
    </cofactor>
</comment>
<keyword evidence="11" id="KW-0511">Multifunctional enzyme</keyword>
<dbReference type="InterPro" id="IPR020555">
    <property type="entry name" value="MECDP_synthase_CS"/>
</dbReference>
<dbReference type="NCBIfam" id="NF006899">
    <property type="entry name" value="PRK09382.1"/>
    <property type="match status" value="1"/>
</dbReference>
<dbReference type="InterPro" id="IPR034683">
    <property type="entry name" value="IspD/TarI"/>
</dbReference>
<keyword evidence="8" id="KW-0479">Metal-binding</keyword>
<evidence type="ECO:0000256" key="4">
    <source>
        <dbReference type="ARBA" id="ARBA00004787"/>
    </source>
</evidence>
<organism evidence="13">
    <name type="scientific">hydrothermal vent metagenome</name>
    <dbReference type="NCBI Taxonomy" id="652676"/>
    <lineage>
        <taxon>unclassified sequences</taxon>
        <taxon>metagenomes</taxon>
        <taxon>ecological metagenomes</taxon>
    </lineage>
</organism>
<comment type="pathway">
    <text evidence="3">Isoprenoid biosynthesis; isopentenyl diphosphate biosynthesis via DXP pathway; isopentenyl diphosphate from 1-deoxy-D-xylulose 5-phosphate: step 4/6.</text>
</comment>
<dbReference type="PANTHER" id="PTHR43181">
    <property type="entry name" value="2-C-METHYL-D-ERYTHRITOL 2,4-CYCLODIPHOSPHATE SYNTHASE, CHLOROPLASTIC"/>
    <property type="match status" value="1"/>
</dbReference>
<evidence type="ECO:0000256" key="6">
    <source>
        <dbReference type="ARBA" id="ARBA00022679"/>
    </source>
</evidence>
<dbReference type="InterPro" id="IPR026596">
    <property type="entry name" value="IspD/F"/>
</dbReference>
<comment type="catalytic activity">
    <reaction evidence="1">
        <text>4-CDP-2-C-methyl-D-erythritol 2-phosphate = 2-C-methyl-D-erythritol 2,4-cyclic diphosphate + CMP</text>
        <dbReference type="Rhea" id="RHEA:23864"/>
        <dbReference type="ChEBI" id="CHEBI:57919"/>
        <dbReference type="ChEBI" id="CHEBI:58483"/>
        <dbReference type="ChEBI" id="CHEBI:60377"/>
        <dbReference type="EC" id="4.6.1.12"/>
    </reaction>
</comment>
<name>A0A3B0SNG8_9ZZZZ</name>
<dbReference type="CDD" id="cd00554">
    <property type="entry name" value="MECDP_synthase"/>
    <property type="match status" value="1"/>
</dbReference>
<dbReference type="GO" id="GO:0050518">
    <property type="term" value="F:2-C-methyl-D-erythritol 4-phosphate cytidylyltransferase activity"/>
    <property type="evidence" value="ECO:0007669"/>
    <property type="project" value="InterPro"/>
</dbReference>
<evidence type="ECO:0000256" key="8">
    <source>
        <dbReference type="ARBA" id="ARBA00022723"/>
    </source>
</evidence>
<keyword evidence="10 13" id="KW-0456">Lyase</keyword>
<evidence type="ECO:0000313" key="13">
    <source>
        <dbReference type="EMBL" id="VAW02537.1"/>
    </source>
</evidence>
<dbReference type="AlphaFoldDB" id="A0A3B0SNG8"/>
<evidence type="ECO:0000256" key="1">
    <source>
        <dbReference type="ARBA" id="ARBA00000200"/>
    </source>
</evidence>
<comment type="pathway">
    <text evidence="4">Isoprenoid biosynthesis; isopentenyl diphosphate biosynthesis via DXP pathway; isopentenyl diphosphate from 1-deoxy-D-xylulose 5-phosphate: step 2/6.</text>
</comment>
<dbReference type="PANTHER" id="PTHR43181:SF1">
    <property type="entry name" value="2-C-METHYL-D-ERYTHRITOL 2,4-CYCLODIPHOSPHATE SYNTHASE, CHLOROPLASTIC"/>
    <property type="match status" value="1"/>
</dbReference>
<protein>
    <submittedName>
        <fullName evidence="13">2-C-methyl-D-erythritol 2,4-cyclodiphosphate synthase</fullName>
        <ecNumber evidence="13">4.6.1.12</ecNumber>
    </submittedName>
</protein>
<dbReference type="InterPro" id="IPR003526">
    <property type="entry name" value="MECDP_synthase"/>
</dbReference>
<feature type="domain" description="2-C-methyl-D-erythritol 2,4-cyclodiphosphate synthase" evidence="12">
    <location>
        <begin position="230"/>
        <end position="381"/>
    </location>
</feature>
<dbReference type="GO" id="GO:0019288">
    <property type="term" value="P:isopentenyl diphosphate biosynthetic process, methylerythritol 4-phosphate pathway"/>
    <property type="evidence" value="ECO:0007669"/>
    <property type="project" value="UniProtKB-UniPathway"/>
</dbReference>
<evidence type="ECO:0000256" key="3">
    <source>
        <dbReference type="ARBA" id="ARBA00004709"/>
    </source>
</evidence>
<dbReference type="Gene3D" id="3.30.1330.50">
    <property type="entry name" value="2-C-methyl-D-erythritol 2,4-cyclodiphosphate synthase"/>
    <property type="match status" value="1"/>
</dbReference>
<gene>
    <name evidence="13" type="ORF">MNBD_ALPHA06-1634</name>
</gene>
<dbReference type="UniPathway" id="UPA00056">
    <property type="reaction ID" value="UER00093"/>
</dbReference>
<dbReference type="Pfam" id="PF02542">
    <property type="entry name" value="YgbB"/>
    <property type="match status" value="1"/>
</dbReference>
<keyword evidence="9" id="KW-0414">Isoprene biosynthesis</keyword>
<sequence>MKTAAIIVAAGTGTRFGGDVPKQYRNLAGKAILRHTYDVFAQHPAVDDIIIVIAQDAEPLFAKIFATPRPRFVFGGDSRTASVYAGLQALQNKQPEQVLIHDGARPFVSATEITEVLAALGQFDACAPALPIVDAIKRVDAITGKILADANRNQFQRVQTPQGFAYASLLAAYEQRDTKIQFDDDLSLAADAGMTCHTIAGNPTNIKITTQQNLDEAKRNMQPAAKIYVSGQGFDVHQLIAGDGMMLCGVHVPAEASLKGHSDADVGLHALTDAILGAMALGDIGEHFPPSDAQWKNANSSLFVRHAHKLAKQNGGKIIHVDMTLICETPKITPHRQDMRNAIAILLDLDISSVSVKATTTEKLGFAGRKEGIAAQACVSIEKASK</sequence>
<dbReference type="InterPro" id="IPR001228">
    <property type="entry name" value="IspD"/>
</dbReference>
<reference evidence="13" key="1">
    <citation type="submission" date="2018-06" db="EMBL/GenBank/DDBJ databases">
        <authorList>
            <person name="Zhirakovskaya E."/>
        </authorList>
    </citation>
    <scope>NUCLEOTIDE SEQUENCE</scope>
</reference>
<dbReference type="GO" id="GO:0008685">
    <property type="term" value="F:2-C-methyl-D-erythritol 2,4-cyclodiphosphate synthase activity"/>
    <property type="evidence" value="ECO:0007669"/>
    <property type="project" value="UniProtKB-EC"/>
</dbReference>
<dbReference type="FunFam" id="3.90.550.10:FF:000003">
    <property type="entry name" value="2-C-methyl-D-erythritol 4-phosphate cytidylyltransferase"/>
    <property type="match status" value="1"/>
</dbReference>